<protein>
    <recommendedName>
        <fullName evidence="3">Histone-lysine N-methyltransferase SETMAR</fullName>
    </recommendedName>
</protein>
<name>A0A0L7QZF2_9HYME</name>
<accession>A0A0L7QZF2</accession>
<reference evidence="1 2" key="1">
    <citation type="submission" date="2015-07" db="EMBL/GenBank/DDBJ databases">
        <title>The genome of Habropoda laboriosa.</title>
        <authorList>
            <person name="Pan H."/>
            <person name="Kapheim K."/>
        </authorList>
    </citation>
    <scope>NUCLEOTIDE SEQUENCE [LARGE SCALE GENOMIC DNA]</scope>
    <source>
        <strain evidence="1">0110345459</strain>
    </source>
</reference>
<dbReference type="InterPro" id="IPR036397">
    <property type="entry name" value="RNaseH_sf"/>
</dbReference>
<evidence type="ECO:0000313" key="2">
    <source>
        <dbReference type="Proteomes" id="UP000053825"/>
    </source>
</evidence>
<gene>
    <name evidence="1" type="ORF">WH47_02330</name>
</gene>
<dbReference type="Proteomes" id="UP000053825">
    <property type="component" value="Unassembled WGS sequence"/>
</dbReference>
<dbReference type="EMBL" id="KQ414680">
    <property type="protein sequence ID" value="KOC64009.1"/>
    <property type="molecule type" value="Genomic_DNA"/>
</dbReference>
<organism evidence="1 2">
    <name type="scientific">Habropoda laboriosa</name>
    <dbReference type="NCBI Taxonomy" id="597456"/>
    <lineage>
        <taxon>Eukaryota</taxon>
        <taxon>Metazoa</taxon>
        <taxon>Ecdysozoa</taxon>
        <taxon>Arthropoda</taxon>
        <taxon>Hexapoda</taxon>
        <taxon>Insecta</taxon>
        <taxon>Pterygota</taxon>
        <taxon>Neoptera</taxon>
        <taxon>Endopterygota</taxon>
        <taxon>Hymenoptera</taxon>
        <taxon>Apocrita</taxon>
        <taxon>Aculeata</taxon>
        <taxon>Apoidea</taxon>
        <taxon>Anthophila</taxon>
        <taxon>Apidae</taxon>
        <taxon>Habropoda</taxon>
    </lineage>
</organism>
<proteinExistence type="predicted"/>
<feature type="non-terminal residue" evidence="1">
    <location>
        <position position="1"/>
    </location>
</feature>
<dbReference type="GO" id="GO:0003676">
    <property type="term" value="F:nucleic acid binding"/>
    <property type="evidence" value="ECO:0007669"/>
    <property type="project" value="InterPro"/>
</dbReference>
<evidence type="ECO:0000313" key="1">
    <source>
        <dbReference type="EMBL" id="KOC64009.1"/>
    </source>
</evidence>
<evidence type="ECO:0008006" key="3">
    <source>
        <dbReference type="Google" id="ProtNLM"/>
    </source>
</evidence>
<dbReference type="Gene3D" id="3.30.420.10">
    <property type="entry name" value="Ribonuclease H-like superfamily/Ribonuclease H"/>
    <property type="match status" value="1"/>
</dbReference>
<dbReference type="AlphaFoldDB" id="A0A0L7QZF2"/>
<sequence>SDTVPSYYYLFHVLQHFLVSKKFYNITFIRNTVERYFNEKSKKFYSGSIMSLPKRWEEIEKQEADYIFS</sequence>
<keyword evidence="2" id="KW-1185">Reference proteome</keyword>